<dbReference type="EMBL" id="LAOA01000135">
    <property type="protein sequence ID" value="KJV71632.1"/>
    <property type="molecule type" value="Genomic_DNA"/>
</dbReference>
<evidence type="ECO:0000313" key="1">
    <source>
        <dbReference type="EMBL" id="KJV71223.1"/>
    </source>
</evidence>
<dbReference type="Proteomes" id="UP000033671">
    <property type="component" value="Unassembled WGS sequence"/>
</dbReference>
<protein>
    <submittedName>
        <fullName evidence="2">Uncharacterized protein</fullName>
    </submittedName>
</protein>
<organism evidence="2 3">
    <name type="scientific">Orientia tsutsugamushi str. TA716</name>
    <dbReference type="NCBI Taxonomy" id="1359175"/>
    <lineage>
        <taxon>Bacteria</taxon>
        <taxon>Pseudomonadati</taxon>
        <taxon>Pseudomonadota</taxon>
        <taxon>Alphaproteobacteria</taxon>
        <taxon>Rickettsiales</taxon>
        <taxon>Rickettsiaceae</taxon>
        <taxon>Rickettsieae</taxon>
        <taxon>Orientia</taxon>
    </lineage>
</organism>
<gene>
    <name evidence="2" type="ORF">OTSTA716_2201</name>
    <name evidence="1" type="ORF">OTSTA716_2328</name>
</gene>
<evidence type="ECO:0000313" key="2">
    <source>
        <dbReference type="EMBL" id="KJV71632.1"/>
    </source>
</evidence>
<evidence type="ECO:0000313" key="3">
    <source>
        <dbReference type="Proteomes" id="UP000033671"/>
    </source>
</evidence>
<sequence length="43" mass="4920">MLADKLIKILKNRKPCLNSELILPNPKDNKPLSKLVNVVQNYC</sequence>
<comment type="caution">
    <text evidence="2">The sequence shown here is derived from an EMBL/GenBank/DDBJ whole genome shotgun (WGS) entry which is preliminary data.</text>
</comment>
<dbReference type="AlphaFoldDB" id="A0A0F3NVA3"/>
<reference evidence="2 3" key="1">
    <citation type="submission" date="2015-01" db="EMBL/GenBank/DDBJ databases">
        <title>Genome Sequencing of Rickettsiales.</title>
        <authorList>
            <person name="Daugherty S.C."/>
            <person name="Su Q."/>
            <person name="Abolude K."/>
            <person name="Beier-Sexton M."/>
            <person name="Carlyon J.A."/>
            <person name="Carter R."/>
            <person name="Day N.P."/>
            <person name="Dumler S.J."/>
            <person name="Dyachenko V."/>
            <person name="Godinez A."/>
            <person name="Kurtti T.J."/>
            <person name="Lichay M."/>
            <person name="Mullins K.E."/>
            <person name="Ott S."/>
            <person name="Pappas-Brown V."/>
            <person name="Paris D.H."/>
            <person name="Patel P."/>
            <person name="Richards A.L."/>
            <person name="Sadzewicz L."/>
            <person name="Sears K."/>
            <person name="Seidman D."/>
            <person name="Sengamalay N."/>
            <person name="Stenos J."/>
            <person name="Tallon L.J."/>
            <person name="Vincent G."/>
            <person name="Fraser C.M."/>
            <person name="Munderloh U."/>
            <person name="Dunning-Hotopp J.C."/>
        </authorList>
    </citation>
    <scope>NUCLEOTIDE SEQUENCE [LARGE SCALE GENOMIC DNA]</scope>
    <source>
        <strain evidence="2 3">TA716</strain>
    </source>
</reference>
<accession>A0A0F3NVA3</accession>
<dbReference type="EMBL" id="LAOA01000151">
    <property type="protein sequence ID" value="KJV71223.1"/>
    <property type="molecule type" value="Genomic_DNA"/>
</dbReference>
<proteinExistence type="predicted"/>
<dbReference type="PATRIC" id="fig|1359175.3.peg.559"/>
<name>A0A0F3NVA3_ORITS</name>